<dbReference type="Proteomes" id="UP001241110">
    <property type="component" value="Unassembled WGS sequence"/>
</dbReference>
<name>A0AAE3QQS3_9BACT</name>
<protein>
    <recommendedName>
        <fullName evidence="4">DUF937 domain-containing protein</fullName>
    </recommendedName>
</protein>
<dbReference type="EMBL" id="JASJOS010000006">
    <property type="protein sequence ID" value="MDJ1481693.1"/>
    <property type="molecule type" value="Genomic_DNA"/>
</dbReference>
<accession>A0AAE3QQS3</accession>
<feature type="compositionally biased region" description="Polar residues" evidence="1">
    <location>
        <begin position="150"/>
        <end position="163"/>
    </location>
</feature>
<evidence type="ECO:0000313" key="2">
    <source>
        <dbReference type="EMBL" id="MDJ1481693.1"/>
    </source>
</evidence>
<reference evidence="2" key="1">
    <citation type="submission" date="2023-05" db="EMBL/GenBank/DDBJ databases">
        <authorList>
            <person name="Zhang X."/>
        </authorList>
    </citation>
    <scope>NUCLEOTIDE SEQUENCE</scope>
    <source>
        <strain evidence="2">YF14B1</strain>
    </source>
</reference>
<organism evidence="2 3">
    <name type="scientific">Xanthocytophaga flava</name>
    <dbReference type="NCBI Taxonomy" id="3048013"/>
    <lineage>
        <taxon>Bacteria</taxon>
        <taxon>Pseudomonadati</taxon>
        <taxon>Bacteroidota</taxon>
        <taxon>Cytophagia</taxon>
        <taxon>Cytophagales</taxon>
        <taxon>Rhodocytophagaceae</taxon>
        <taxon>Xanthocytophaga</taxon>
    </lineage>
</organism>
<proteinExistence type="predicted"/>
<evidence type="ECO:0008006" key="4">
    <source>
        <dbReference type="Google" id="ProtNLM"/>
    </source>
</evidence>
<gene>
    <name evidence="2" type="ORF">QNI16_14425</name>
</gene>
<evidence type="ECO:0000313" key="3">
    <source>
        <dbReference type="Proteomes" id="UP001241110"/>
    </source>
</evidence>
<feature type="region of interest" description="Disordered" evidence="1">
    <location>
        <begin position="147"/>
        <end position="174"/>
    </location>
</feature>
<dbReference type="RefSeq" id="WP_313979818.1">
    <property type="nucleotide sequence ID" value="NZ_JASJOS010000006.1"/>
</dbReference>
<dbReference type="AlphaFoldDB" id="A0AAE3QQS3"/>
<sequence>MFDELLSMAQSQLGESLPKNPAVQGLNVNTQEVAGVTSNAILDSLMQQVQNGDMSGVQELLSGEETHANSPVVNGLAPTVVSQLSSKLNISPAIAQTIATIAIPIILNMLNGKVKSGDLGGLLGGLLGGGSNAGGGLLGSVLGGMMGGNNSTSTPSTQKNQQDPLGGLLGGLFK</sequence>
<evidence type="ECO:0000256" key="1">
    <source>
        <dbReference type="SAM" id="MobiDB-lite"/>
    </source>
</evidence>
<comment type="caution">
    <text evidence="2">The sequence shown here is derived from an EMBL/GenBank/DDBJ whole genome shotgun (WGS) entry which is preliminary data.</text>
</comment>